<feature type="domain" description="4Fe-4S ferredoxin-type" evidence="4">
    <location>
        <begin position="147"/>
        <end position="172"/>
    </location>
</feature>
<dbReference type="InterPro" id="IPR017900">
    <property type="entry name" value="4Fe4S_Fe_S_CS"/>
</dbReference>
<organism evidence="5 6">
    <name type="scientific">Sellimonas catena</name>
    <dbReference type="NCBI Taxonomy" id="2994035"/>
    <lineage>
        <taxon>Bacteria</taxon>
        <taxon>Bacillati</taxon>
        <taxon>Bacillota</taxon>
        <taxon>Clostridia</taxon>
        <taxon>Lachnospirales</taxon>
        <taxon>Lachnospiraceae</taxon>
        <taxon>Sellimonas</taxon>
    </lineage>
</organism>
<comment type="caution">
    <text evidence="5">The sequence shown here is derived from an EMBL/GenBank/DDBJ whole genome shotgun (WGS) entry which is preliminary data.</text>
</comment>
<dbReference type="PROSITE" id="PS51379">
    <property type="entry name" value="4FE4S_FER_2"/>
    <property type="match status" value="1"/>
</dbReference>
<dbReference type="GO" id="GO:0051536">
    <property type="term" value="F:iron-sulfur cluster binding"/>
    <property type="evidence" value="ECO:0007669"/>
    <property type="project" value="UniProtKB-KW"/>
</dbReference>
<evidence type="ECO:0000313" key="6">
    <source>
        <dbReference type="Proteomes" id="UP001145145"/>
    </source>
</evidence>
<keyword evidence="6" id="KW-1185">Reference proteome</keyword>
<dbReference type="EMBL" id="BSBO01000028">
    <property type="protein sequence ID" value="GLG05400.1"/>
    <property type="molecule type" value="Genomic_DNA"/>
</dbReference>
<sequence>MNITEQVKQVLYEQGAALVGIGDMRPVQVCRFPAGISVAVPIPKHVIEDLKTAPTKEYYELYGSLNAKLNAIVTAGETFLKEQGYNAWAQTTDRVKVNEENRSETPHKTVAVRAGLGWIGKNCLLVTPEYGSAIRISSLLTDVPLECAQPMEKSRCGGCSLCVQHCPAGALKGTLWSAGMEREEIVDVNRCYQKQKEIMYASTGIDTDLCGKCFAVCAYTQNYLKKQ</sequence>
<evidence type="ECO:0000256" key="3">
    <source>
        <dbReference type="ARBA" id="ARBA00023014"/>
    </source>
</evidence>
<gene>
    <name evidence="5" type="ORF">Selli1_25740</name>
</gene>
<keyword evidence="1" id="KW-0479">Metal-binding</keyword>
<protein>
    <submittedName>
        <fullName evidence="5">Iron-sulfur cluster-binding protein</fullName>
    </submittedName>
</protein>
<accession>A0A9W6CA20</accession>
<dbReference type="Gene3D" id="3.30.70.20">
    <property type="match status" value="1"/>
</dbReference>
<evidence type="ECO:0000313" key="5">
    <source>
        <dbReference type="EMBL" id="GLG05400.1"/>
    </source>
</evidence>
<keyword evidence="2" id="KW-0408">Iron</keyword>
<dbReference type="PANTHER" id="PTHR42827">
    <property type="entry name" value="IRON-SULFUR CLUSTER-BINDING PROTEIN-RELATED"/>
    <property type="match status" value="1"/>
</dbReference>
<dbReference type="PROSITE" id="PS00198">
    <property type="entry name" value="4FE4S_FER_1"/>
    <property type="match status" value="1"/>
</dbReference>
<dbReference type="Pfam" id="PF00037">
    <property type="entry name" value="Fer4"/>
    <property type="match status" value="1"/>
</dbReference>
<dbReference type="RefSeq" id="WP_281873250.1">
    <property type="nucleotide sequence ID" value="NZ_BSBO01000028.1"/>
</dbReference>
<dbReference type="SUPFAM" id="SSF54862">
    <property type="entry name" value="4Fe-4S ferredoxins"/>
    <property type="match status" value="1"/>
</dbReference>
<reference evidence="5 6" key="1">
    <citation type="journal article" date="2023" name="Int. J. Syst. Evol. Microbiol.">
        <title>Sellimonas catena sp. nov., isolated from human faeces.</title>
        <authorList>
            <person name="Hisatomi A."/>
            <person name="Ohkuma M."/>
            <person name="Sakamoto M."/>
        </authorList>
    </citation>
    <scope>NUCLEOTIDE SEQUENCE [LARGE SCALE GENOMIC DNA]</scope>
    <source>
        <strain evidence="5 6">12EGH17</strain>
    </source>
</reference>
<proteinExistence type="predicted"/>
<dbReference type="InterPro" id="IPR017896">
    <property type="entry name" value="4Fe4S_Fe-S-bd"/>
</dbReference>
<dbReference type="Proteomes" id="UP001145145">
    <property type="component" value="Unassembled WGS sequence"/>
</dbReference>
<dbReference type="AlphaFoldDB" id="A0A9W6CA20"/>
<dbReference type="PANTHER" id="PTHR42827:SF1">
    <property type="entry name" value="IRON-SULFUR CLUSTER-BINDING PROTEIN"/>
    <property type="match status" value="1"/>
</dbReference>
<evidence type="ECO:0000256" key="1">
    <source>
        <dbReference type="ARBA" id="ARBA00022723"/>
    </source>
</evidence>
<evidence type="ECO:0000256" key="2">
    <source>
        <dbReference type="ARBA" id="ARBA00023004"/>
    </source>
</evidence>
<keyword evidence="3" id="KW-0411">Iron-sulfur</keyword>
<dbReference type="GO" id="GO:0046872">
    <property type="term" value="F:metal ion binding"/>
    <property type="evidence" value="ECO:0007669"/>
    <property type="project" value="UniProtKB-KW"/>
</dbReference>
<evidence type="ECO:0000259" key="4">
    <source>
        <dbReference type="PROSITE" id="PS51379"/>
    </source>
</evidence>
<name>A0A9W6CA20_9FIRM</name>